<gene>
    <name evidence="2" type="ORF">J0J69_03880</name>
</gene>
<name>A0ABY5JNY3_9FIRM</name>
<dbReference type="RefSeq" id="WP_212725657.1">
    <property type="nucleotide sequence ID" value="NZ_CP071249.1"/>
</dbReference>
<keyword evidence="1" id="KW-0472">Membrane</keyword>
<keyword evidence="1" id="KW-0812">Transmembrane</keyword>
<feature type="transmembrane region" description="Helical" evidence="1">
    <location>
        <begin position="90"/>
        <end position="112"/>
    </location>
</feature>
<feature type="transmembrane region" description="Helical" evidence="1">
    <location>
        <begin position="7"/>
        <end position="29"/>
    </location>
</feature>
<keyword evidence="1" id="KW-1133">Transmembrane helix</keyword>
<accession>A0ABY5JNY3</accession>
<proteinExistence type="predicted"/>
<evidence type="ECO:0000256" key="1">
    <source>
        <dbReference type="SAM" id="Phobius"/>
    </source>
</evidence>
<dbReference type="Proteomes" id="UP001058016">
    <property type="component" value="Chromosome"/>
</dbReference>
<organism evidence="2 3">
    <name type="scientific">Turicibacter bilis</name>
    <dbReference type="NCBI Taxonomy" id="2735723"/>
    <lineage>
        <taxon>Bacteria</taxon>
        <taxon>Bacillati</taxon>
        <taxon>Bacillota</taxon>
        <taxon>Erysipelotrichia</taxon>
        <taxon>Erysipelotrichales</taxon>
        <taxon>Turicibacteraceae</taxon>
        <taxon>Turicibacter</taxon>
    </lineage>
</organism>
<evidence type="ECO:0000313" key="3">
    <source>
        <dbReference type="Proteomes" id="UP001058016"/>
    </source>
</evidence>
<evidence type="ECO:0000313" key="2">
    <source>
        <dbReference type="EMBL" id="UUF06728.1"/>
    </source>
</evidence>
<dbReference type="EMBL" id="CP071249">
    <property type="protein sequence ID" value="UUF06728.1"/>
    <property type="molecule type" value="Genomic_DNA"/>
</dbReference>
<sequence length="830" mass="97669">MNVIKIGIFTFLISIVIFVYTVVIDQGFFPSFFYIDGTNRDIESLVNTIWGIQVTISLVSITLVSIIVGKMDRKLYGLKISDLLAIHKKSYFKLTYFECIGLVVILAGINIFSVIHVSLPATMLFFIINLILLGYILLKTYDVLTKEEQYIQMSGEYLQSELMLKVENKPSRFIELLKNLLEETQLAIYTNNILVIQENLECLFLFLKRISNIENNESVLKEILSVYEELMKQLLKSRFQGLYIQTLKSFLSLERCTQTLIAHFIDMQIDNLSEFCHESLNESEYKEIMNFLLIDLIKEDSVSEIIPSKEMSYYLVRAYYGRYRNILHSAQEDEVLNDFIRHIMIHEIDRRDDYLTDVRYSTVLRLSKLLFDCNDVGSFTKVLQELYKSNSFSISHGEFENLKVYLILMQLNIYCYYAIAKEDYFTDATKNKIEQFLLVMDDDGTKEVFSLSAFIPIIDYKCWRQYEILEKSLTSWEYMPYGKAKWMCMESAISEFYFLYTICFVRSYELEKIYDLLKNKKLLLDMLEFYNKDGELKPSMEKQLQTFKKIYLKDKARGRDNAKDFYQFLSDKKVLQEILQEKSYSANPKMCMYRNKLISAFNKLLSDNSAIYKINDDMESSITSFQSAFLILNSVLTEQIPLTGTTFEQLMIDKFNRSIINQLKDKLIDYQINYSQIEKVKSLLALFDQQGLKPSLRLNASLLENWFFKSNESDEAIKLFDDFEDSLSSIDDYIHNQYTYYLDMNNEYIGIKIKNVGIRYLTDHEILTEAKKYLVDDVYRVNVANNLYLTFTESQIKEYIQNKFQVFEVEFDVHIPAGIRGIEVKVEYDK</sequence>
<protein>
    <submittedName>
        <fullName evidence="2">Uncharacterized protein</fullName>
    </submittedName>
</protein>
<keyword evidence="3" id="KW-1185">Reference proteome</keyword>
<feature type="transmembrane region" description="Helical" evidence="1">
    <location>
        <begin position="49"/>
        <end position="69"/>
    </location>
</feature>
<reference evidence="2 3" key="1">
    <citation type="submission" date="2021-03" db="EMBL/GenBank/DDBJ databases">
        <title>Comparative Genomics and Metabolomics in the genus Turicibacter.</title>
        <authorList>
            <person name="Maki J."/>
            <person name="Looft T."/>
        </authorList>
    </citation>
    <scope>NUCLEOTIDE SEQUENCE [LARGE SCALE GENOMIC DNA]</scope>
    <source>
        <strain evidence="2 3">MMM721</strain>
    </source>
</reference>